<protein>
    <submittedName>
        <fullName evidence="1">Uncharacterized protein</fullName>
    </submittedName>
</protein>
<dbReference type="RefSeq" id="WP_174680425.1">
    <property type="nucleotide sequence ID" value="NZ_JABUQZ010000001.1"/>
</dbReference>
<dbReference type="Proteomes" id="UP001016761">
    <property type="component" value="Unassembled WGS sequence"/>
</dbReference>
<keyword evidence="2" id="KW-1185">Reference proteome</keyword>
<comment type="caution">
    <text evidence="1">The sequence shown here is derived from an EMBL/GenBank/DDBJ whole genome shotgun (WGS) entry which is preliminary data.</text>
</comment>
<sequence>MQRGIIGLVNGDFSSLDTFRETTEQNGFKLKRGIDIVRSGTLSNGQPVLIGRAGIEEVITKDEISINESRIGFKETSETSTKYTEFVAIPGDFVVVDSGSGSFAFDLIGRQADCLISRAEIDLQQFYAAMRDYNPNVWKLGFKGLGSQTQNGVVYGNDVTSDGGFGETLDETDKNQLGLSYTSEGDGIKMMITQSGYIEIYTPSNYEPEEFAEYIASKAIPHAEAKN</sequence>
<evidence type="ECO:0000313" key="1">
    <source>
        <dbReference type="EMBL" id="NUC72514.1"/>
    </source>
</evidence>
<evidence type="ECO:0000313" key="2">
    <source>
        <dbReference type="Proteomes" id="UP001016761"/>
    </source>
</evidence>
<proteinExistence type="predicted"/>
<dbReference type="EMBL" id="JABUQZ010000001">
    <property type="protein sequence ID" value="NUC72514.1"/>
    <property type="molecule type" value="Genomic_DNA"/>
</dbReference>
<accession>A0ABX2LBH0</accession>
<name>A0ABX2LBH0_9EURY</name>
<organism evidence="1 2">
    <name type="scientific">Haloterrigena gelatinilytica</name>
    <dbReference type="NCBI Taxonomy" id="2741724"/>
    <lineage>
        <taxon>Archaea</taxon>
        <taxon>Methanobacteriati</taxon>
        <taxon>Methanobacteriota</taxon>
        <taxon>Stenosarchaea group</taxon>
        <taxon>Halobacteria</taxon>
        <taxon>Halobacteriales</taxon>
        <taxon>Natrialbaceae</taxon>
        <taxon>Haloterrigena</taxon>
    </lineage>
</organism>
<gene>
    <name evidence="1" type="ORF">HTZ84_09370</name>
</gene>
<reference evidence="1 2" key="1">
    <citation type="submission" date="2020-06" db="EMBL/GenBank/DDBJ databases">
        <title>Haloterrigena sp. nov., an extremely halophilic archaeon isolated from a saline sediment.</title>
        <authorList>
            <person name="Liu B.-B."/>
        </authorList>
    </citation>
    <scope>NUCLEOTIDE SEQUENCE [LARGE SCALE GENOMIC DNA]</scope>
    <source>
        <strain evidence="1 2">SYSU A558-1</strain>
    </source>
</reference>